<dbReference type="EMBL" id="CP042997">
    <property type="protein sequence ID" value="QEH32411.1"/>
    <property type="molecule type" value="Genomic_DNA"/>
</dbReference>
<accession>A0A5B9VX17</accession>
<keyword evidence="2" id="KW-0808">Transferase</keyword>
<dbReference type="AlphaFoldDB" id="A0A5B9VX17"/>
<dbReference type="Pfam" id="PF13439">
    <property type="entry name" value="Glyco_transf_4"/>
    <property type="match status" value="1"/>
</dbReference>
<dbReference type="Pfam" id="PF13692">
    <property type="entry name" value="Glyco_trans_1_4"/>
    <property type="match status" value="1"/>
</dbReference>
<keyword evidence="3" id="KW-1185">Reference proteome</keyword>
<dbReference type="GO" id="GO:0016757">
    <property type="term" value="F:glycosyltransferase activity"/>
    <property type="evidence" value="ECO:0007669"/>
    <property type="project" value="UniProtKB-ARBA"/>
</dbReference>
<dbReference type="PANTHER" id="PTHR12526">
    <property type="entry name" value="GLYCOSYLTRANSFERASE"/>
    <property type="match status" value="1"/>
</dbReference>
<protein>
    <submittedName>
        <fullName evidence="2">Putative glycosyl transferase</fullName>
    </submittedName>
</protein>
<organism evidence="2 3">
    <name type="scientific">Aquisphaera giovannonii</name>
    <dbReference type="NCBI Taxonomy" id="406548"/>
    <lineage>
        <taxon>Bacteria</taxon>
        <taxon>Pseudomonadati</taxon>
        <taxon>Planctomycetota</taxon>
        <taxon>Planctomycetia</taxon>
        <taxon>Isosphaerales</taxon>
        <taxon>Isosphaeraceae</taxon>
        <taxon>Aquisphaera</taxon>
    </lineage>
</organism>
<dbReference type="OrthoDB" id="9816564at2"/>
<reference evidence="2 3" key="1">
    <citation type="submission" date="2019-08" db="EMBL/GenBank/DDBJ databases">
        <title>Deep-cultivation of Planctomycetes and their phenomic and genomic characterization uncovers novel biology.</title>
        <authorList>
            <person name="Wiegand S."/>
            <person name="Jogler M."/>
            <person name="Boedeker C."/>
            <person name="Pinto D."/>
            <person name="Vollmers J."/>
            <person name="Rivas-Marin E."/>
            <person name="Kohn T."/>
            <person name="Peeters S.H."/>
            <person name="Heuer A."/>
            <person name="Rast P."/>
            <person name="Oberbeckmann S."/>
            <person name="Bunk B."/>
            <person name="Jeske O."/>
            <person name="Meyerdierks A."/>
            <person name="Storesund J.E."/>
            <person name="Kallscheuer N."/>
            <person name="Luecker S."/>
            <person name="Lage O.M."/>
            <person name="Pohl T."/>
            <person name="Merkel B.J."/>
            <person name="Hornburger P."/>
            <person name="Mueller R.-W."/>
            <person name="Bruemmer F."/>
            <person name="Labrenz M."/>
            <person name="Spormann A.M."/>
            <person name="Op den Camp H."/>
            <person name="Overmann J."/>
            <person name="Amann R."/>
            <person name="Jetten M.S.M."/>
            <person name="Mascher T."/>
            <person name="Medema M.H."/>
            <person name="Devos D.P."/>
            <person name="Kaster A.-K."/>
            <person name="Ovreas L."/>
            <person name="Rohde M."/>
            <person name="Galperin M.Y."/>
            <person name="Jogler C."/>
        </authorList>
    </citation>
    <scope>NUCLEOTIDE SEQUENCE [LARGE SCALE GENOMIC DNA]</scope>
    <source>
        <strain evidence="2 3">OJF2</strain>
    </source>
</reference>
<dbReference type="PANTHER" id="PTHR12526:SF600">
    <property type="entry name" value="GLYCOSYL TRANSFERASE GROUP 1"/>
    <property type="match status" value="1"/>
</dbReference>
<sequence length="454" mass="49331">MRIAYILYGVTTPTRAHNLQTVHTVNSLVDRGVDVWFIAPELGLPSPREGGVPPADGPADPFSAANLPRSRTRLIRAGRLFDRHRRITPRGRFWSLFLDRSLFAIRAAWHLMRDRVTIVVTRDVIACYWLKVLSPVLRIPVVYELHTLERVMFDAEDRPPSGGDPIDASIRRAVESAAAADFAGHQDDDSAAGRAYKRTLAAIESRAIGGADVVLTITRAAEERLRRDGRAGAIHVVPSGHPPDGRGGVERDPGLRPGLGLPRGRKVLIHAGLSLNGKGIDLIFSMARHLAGDCVVLILGGEPFQVGALEELRDSLGLGSRLMLRPRVAQPDVARYLAACDAGLLLYPRTSYLAEFSSPLKLFEYLGSGLPVIATGLPALREVITDDENGMLVPDDDPAAIAAAIDALMRDDRRLRRLGEAALRTAGAYTFAERARRIEEVLLSQGIGRGGSCT</sequence>
<dbReference type="KEGG" id="agv:OJF2_08810"/>
<evidence type="ECO:0000313" key="3">
    <source>
        <dbReference type="Proteomes" id="UP000324233"/>
    </source>
</evidence>
<name>A0A5B9VX17_9BACT</name>
<gene>
    <name evidence="2" type="ORF">OJF2_08810</name>
</gene>
<dbReference type="Gene3D" id="3.40.50.2000">
    <property type="entry name" value="Glycogen Phosphorylase B"/>
    <property type="match status" value="2"/>
</dbReference>
<dbReference type="SUPFAM" id="SSF53756">
    <property type="entry name" value="UDP-Glycosyltransferase/glycogen phosphorylase"/>
    <property type="match status" value="1"/>
</dbReference>
<dbReference type="RefSeq" id="WP_148591569.1">
    <property type="nucleotide sequence ID" value="NZ_CP042997.1"/>
</dbReference>
<evidence type="ECO:0000259" key="1">
    <source>
        <dbReference type="Pfam" id="PF13439"/>
    </source>
</evidence>
<feature type="domain" description="Glycosyltransferase subfamily 4-like N-terminal" evidence="1">
    <location>
        <begin position="22"/>
        <end position="240"/>
    </location>
</feature>
<dbReference type="InterPro" id="IPR028098">
    <property type="entry name" value="Glyco_trans_4-like_N"/>
</dbReference>
<dbReference type="Proteomes" id="UP000324233">
    <property type="component" value="Chromosome"/>
</dbReference>
<evidence type="ECO:0000313" key="2">
    <source>
        <dbReference type="EMBL" id="QEH32411.1"/>
    </source>
</evidence>
<proteinExistence type="predicted"/>